<dbReference type="RefSeq" id="WP_006778651.1">
    <property type="nucleotide sequence ID" value="NZ_CP040506.1"/>
</dbReference>
<feature type="domain" description="Solute-binding protein family 5" evidence="6">
    <location>
        <begin position="125"/>
        <end position="470"/>
    </location>
</feature>
<evidence type="ECO:0000256" key="3">
    <source>
        <dbReference type="ARBA" id="ARBA00022729"/>
    </source>
</evidence>
<proteinExistence type="inferred from homology"/>
<dbReference type="Gene3D" id="3.10.105.10">
    <property type="entry name" value="Dipeptide-binding Protein, Domain 3"/>
    <property type="match status" value="1"/>
</dbReference>
<dbReference type="SUPFAM" id="SSF53850">
    <property type="entry name" value="Periplasmic binding protein-like II"/>
    <property type="match status" value="1"/>
</dbReference>
<evidence type="ECO:0000256" key="5">
    <source>
        <dbReference type="SAM" id="SignalP"/>
    </source>
</evidence>
<evidence type="ECO:0000256" key="4">
    <source>
        <dbReference type="SAM" id="MobiDB-lite"/>
    </source>
</evidence>
<evidence type="ECO:0000313" key="8">
    <source>
        <dbReference type="Proteomes" id="UP000005384"/>
    </source>
</evidence>
<feature type="chain" id="PRO_5038352898" description="Solute-binding protein family 5 domain-containing protein" evidence="5">
    <location>
        <begin position="21"/>
        <end position="568"/>
    </location>
</feature>
<dbReference type="PROSITE" id="PS51257">
    <property type="entry name" value="PROKAR_LIPOPROTEIN"/>
    <property type="match status" value="1"/>
</dbReference>
<dbReference type="Pfam" id="PF00496">
    <property type="entry name" value="SBP_bac_5"/>
    <property type="match status" value="1"/>
</dbReference>
<feature type="signal peptide" evidence="5">
    <location>
        <begin position="1"/>
        <end position="20"/>
    </location>
</feature>
<protein>
    <recommendedName>
        <fullName evidence="6">Solute-binding protein family 5 domain-containing protein</fullName>
    </recommendedName>
</protein>
<dbReference type="PANTHER" id="PTHR30290">
    <property type="entry name" value="PERIPLASMIC BINDING COMPONENT OF ABC TRANSPORTER"/>
    <property type="match status" value="1"/>
</dbReference>
<feature type="compositionally biased region" description="Gly residues" evidence="4">
    <location>
        <begin position="29"/>
        <end position="39"/>
    </location>
</feature>
<comment type="similarity">
    <text evidence="1">Belongs to the bacterial solute-binding protein 5 family.</text>
</comment>
<dbReference type="InterPro" id="IPR000914">
    <property type="entry name" value="SBP_5_dom"/>
</dbReference>
<dbReference type="AlphaFoldDB" id="G5IAY8"/>
<dbReference type="CDD" id="cd00995">
    <property type="entry name" value="PBP2_NikA_DppA_OppA_like"/>
    <property type="match status" value="1"/>
</dbReference>
<dbReference type="PATRIC" id="fig|742737.3.peg.664"/>
<dbReference type="HOGENOM" id="CLU_017028_7_4_9"/>
<dbReference type="GO" id="GO:1904680">
    <property type="term" value="F:peptide transmembrane transporter activity"/>
    <property type="evidence" value="ECO:0007669"/>
    <property type="project" value="TreeGrafter"/>
</dbReference>
<dbReference type="PANTHER" id="PTHR30290:SF9">
    <property type="entry name" value="OLIGOPEPTIDE-BINDING PROTEIN APPA"/>
    <property type="match status" value="1"/>
</dbReference>
<evidence type="ECO:0000256" key="1">
    <source>
        <dbReference type="ARBA" id="ARBA00005695"/>
    </source>
</evidence>
<comment type="caution">
    <text evidence="7">The sequence shown here is derived from an EMBL/GenBank/DDBJ whole genome shotgun (WGS) entry which is preliminary data.</text>
</comment>
<evidence type="ECO:0000313" key="7">
    <source>
        <dbReference type="EMBL" id="EHI61303.1"/>
    </source>
</evidence>
<keyword evidence="2" id="KW-0813">Transport</keyword>
<gene>
    <name evidence="7" type="ORF">HMPREF9473_00665</name>
</gene>
<feature type="region of interest" description="Disordered" evidence="4">
    <location>
        <begin position="26"/>
        <end position="48"/>
    </location>
</feature>
<name>G5IAY8_9FIRM</name>
<dbReference type="EMBL" id="ADLN01000005">
    <property type="protein sequence ID" value="EHI61303.1"/>
    <property type="molecule type" value="Genomic_DNA"/>
</dbReference>
<reference evidence="7 8" key="1">
    <citation type="submission" date="2011-08" db="EMBL/GenBank/DDBJ databases">
        <title>The Genome Sequence of Clostridium hathewayi WAL-18680.</title>
        <authorList>
            <consortium name="The Broad Institute Genome Sequencing Platform"/>
            <person name="Earl A."/>
            <person name="Ward D."/>
            <person name="Feldgarden M."/>
            <person name="Gevers D."/>
            <person name="Finegold S.M."/>
            <person name="Summanen P.H."/>
            <person name="Molitoris D.R."/>
            <person name="Song M."/>
            <person name="Daigneault M."/>
            <person name="Allen-Vercoe E."/>
            <person name="Young S.K."/>
            <person name="Zeng Q."/>
            <person name="Gargeya S."/>
            <person name="Fitzgerald M."/>
            <person name="Haas B."/>
            <person name="Abouelleil A."/>
            <person name="Alvarado L."/>
            <person name="Arachchi H.M."/>
            <person name="Berlin A."/>
            <person name="Brown A."/>
            <person name="Chapman S.B."/>
            <person name="Chen Z."/>
            <person name="Dunbar C."/>
            <person name="Freedman E."/>
            <person name="Gearin G."/>
            <person name="Gellesch M."/>
            <person name="Goldberg J."/>
            <person name="Griggs A."/>
            <person name="Gujja S."/>
            <person name="Heiman D."/>
            <person name="Howarth C."/>
            <person name="Larson L."/>
            <person name="Lui A."/>
            <person name="MacDonald P.J.P."/>
            <person name="Montmayeur A."/>
            <person name="Murphy C."/>
            <person name="Neiman D."/>
            <person name="Pearson M."/>
            <person name="Priest M."/>
            <person name="Roberts A."/>
            <person name="Saif S."/>
            <person name="Shea T."/>
            <person name="Shenoy N."/>
            <person name="Sisk P."/>
            <person name="Stolte C."/>
            <person name="Sykes S."/>
            <person name="Wortman J."/>
            <person name="Nusbaum C."/>
            <person name="Birren B."/>
        </authorList>
    </citation>
    <scope>NUCLEOTIDE SEQUENCE [LARGE SCALE GENOMIC DNA]</scope>
    <source>
        <strain evidence="7 8">WAL-18680</strain>
    </source>
</reference>
<accession>G5IAY8</accession>
<dbReference type="Proteomes" id="UP000005384">
    <property type="component" value="Unassembled WGS sequence"/>
</dbReference>
<evidence type="ECO:0000256" key="2">
    <source>
        <dbReference type="ARBA" id="ARBA00022448"/>
    </source>
</evidence>
<sequence>MKRKMIALVMTGMMVATLFTGCGKSTGSSAGGETTGGGETQATTAAGSQNDEAVMHATDVDNSYVLPEISVESKDITSLDPFDTKSDGKNALWEIYEMLFEVEGFGGKMFPMLADGSKGEFGGYDHEAGTSDYTVYIHDNIYDSAGNHITASDVAFSYDKTFAAGQTSGWSAYSEGCVEVVDDYTVTFHFANELNKMGEIENIWARCFIVSEKAYNDSPSKFISDACGSGPYKLTEFTVSATCTIEARDDYWQTDEEWLTQYQRANVSKINYKVITESTQFVVGLETGEIDCVEDSMTADLIGDFQDGGSYSDKYSVYQYKNNLTTYMMANCSDDSICKDVNMRNAIMHAVDTKGLQAALGGEKVAARTNCLGSDVFSDYNPEWDTWDNYQTASADADAIQKYLDAAGYNGETITILAVQQFQNYCQIVQSMLLNYGIKSEITLYDYGTYVTTKANPASWDLVIDQMAASDYLVNVWSHAMDVSNTGTGLTDNYVSDSEWQEILDKCKVSETHTTENMNAWWQHCVDNAYLMGLAVEYVNIVYPENMTSILMTDKNHVVFGGCTYKEK</sequence>
<dbReference type="InterPro" id="IPR039424">
    <property type="entry name" value="SBP_5"/>
</dbReference>
<evidence type="ECO:0000259" key="6">
    <source>
        <dbReference type="Pfam" id="PF00496"/>
    </source>
</evidence>
<dbReference type="Gene3D" id="3.40.190.10">
    <property type="entry name" value="Periplasmic binding protein-like II"/>
    <property type="match status" value="1"/>
</dbReference>
<keyword evidence="3 5" id="KW-0732">Signal</keyword>
<dbReference type="GO" id="GO:0015833">
    <property type="term" value="P:peptide transport"/>
    <property type="evidence" value="ECO:0007669"/>
    <property type="project" value="TreeGrafter"/>
</dbReference>
<organism evidence="7 8">
    <name type="scientific">Hungatella hathewayi WAL-18680</name>
    <dbReference type="NCBI Taxonomy" id="742737"/>
    <lineage>
        <taxon>Bacteria</taxon>
        <taxon>Bacillati</taxon>
        <taxon>Bacillota</taxon>
        <taxon>Clostridia</taxon>
        <taxon>Lachnospirales</taxon>
        <taxon>Lachnospiraceae</taxon>
        <taxon>Hungatella</taxon>
    </lineage>
</organism>
<keyword evidence="8" id="KW-1185">Reference proteome</keyword>